<feature type="compositionally biased region" description="Pro residues" evidence="1">
    <location>
        <begin position="290"/>
        <end position="301"/>
    </location>
</feature>
<dbReference type="Proteomes" id="UP000570517">
    <property type="component" value="Unassembled WGS sequence"/>
</dbReference>
<dbReference type="InterPro" id="IPR003870">
    <property type="entry name" value="DUF222"/>
</dbReference>
<accession>A0A850PR69</accession>
<gene>
    <name evidence="3" type="ORF">HLY00_5001</name>
</gene>
<dbReference type="Pfam" id="PF02720">
    <property type="entry name" value="DUF222"/>
    <property type="match status" value="1"/>
</dbReference>
<sequence>MFDGSLPESAALAEASDAALAEAAAGWATASAAAEARKLAVIAEVQRRAVAGGSRSRWAIDEVDAAAAGLSCALTISHGRALGQIELAVALRDRLPKVGALFLAGHLSGAMISTIVFRTALVRDAVALSHIDSEVADNAAGWGPLSQHKLEQAIDFWVDRHDPDAVRRLRNSVRVRDFTVGDRDDATGTASVHGRLTATDAVLLERRITDMIASVCDDDPRTLGQRRSDAVGAIAAHATHLACRCDDPTCRGKVDDGRASSVTIHVIADPESLDAALDPKLHGEGLEYAPTPPAPAEPPEPPEPRRRKAALIAGANGAIVPAPLLAELIAGGAKIRYLSSPCDSEDRYRPSTALSEFVRTRDLTCRWPGCDRPAAHADIDHTRPWPVGPTHPGNIKCYCRLHHLVKTFCDGFADAQLPDGTVQVTTPTGHTYTTKPFSTLLFPAWNTTTPPAPDTSERPSEPRPGRDLMMPTRRRTREQSRAAHIATERRLNAIQRDLDIAAAAARQAERAAIRAQKQTQPPPPPSYEFPPAGYEPDYGDDPPPF</sequence>
<organism evidence="3 4">
    <name type="scientific">Mycolicibacterium hippocampi</name>
    <dbReference type="NCBI Taxonomy" id="659824"/>
    <lineage>
        <taxon>Bacteria</taxon>
        <taxon>Bacillati</taxon>
        <taxon>Actinomycetota</taxon>
        <taxon>Actinomycetes</taxon>
        <taxon>Mycobacteriales</taxon>
        <taxon>Mycobacteriaceae</taxon>
        <taxon>Mycolicibacterium</taxon>
    </lineage>
</organism>
<evidence type="ECO:0000259" key="2">
    <source>
        <dbReference type="Pfam" id="PF02720"/>
    </source>
</evidence>
<feature type="region of interest" description="Disordered" evidence="1">
    <location>
        <begin position="443"/>
        <end position="481"/>
    </location>
</feature>
<dbReference type="EMBL" id="JABFYL010000048">
    <property type="protein sequence ID" value="NVN53032.1"/>
    <property type="molecule type" value="Genomic_DNA"/>
</dbReference>
<feature type="domain" description="DUF222" evidence="2">
    <location>
        <begin position="30"/>
        <end position="362"/>
    </location>
</feature>
<evidence type="ECO:0000313" key="4">
    <source>
        <dbReference type="Proteomes" id="UP000570517"/>
    </source>
</evidence>
<dbReference type="RefSeq" id="WP_178361262.1">
    <property type="nucleotide sequence ID" value="NZ_JABFYL010000048.1"/>
</dbReference>
<feature type="region of interest" description="Disordered" evidence="1">
    <location>
        <begin position="505"/>
        <end position="545"/>
    </location>
</feature>
<dbReference type="InterPro" id="IPR003615">
    <property type="entry name" value="HNH_nuc"/>
</dbReference>
<dbReference type="CDD" id="cd00085">
    <property type="entry name" value="HNHc"/>
    <property type="match status" value="1"/>
</dbReference>
<dbReference type="AlphaFoldDB" id="A0A850PR69"/>
<feature type="compositionally biased region" description="Basic and acidic residues" evidence="1">
    <location>
        <begin position="455"/>
        <end position="466"/>
    </location>
</feature>
<feature type="region of interest" description="Disordered" evidence="1">
    <location>
        <begin position="283"/>
        <end position="306"/>
    </location>
</feature>
<proteinExistence type="predicted"/>
<evidence type="ECO:0000256" key="1">
    <source>
        <dbReference type="SAM" id="MobiDB-lite"/>
    </source>
</evidence>
<evidence type="ECO:0000313" key="3">
    <source>
        <dbReference type="EMBL" id="NVN53032.1"/>
    </source>
</evidence>
<name>A0A850PR69_9MYCO</name>
<reference evidence="3 4" key="1">
    <citation type="submission" date="2020-05" db="EMBL/GenBank/DDBJ databases">
        <title>Draft genome sequence of Mycobacterium hippocampi DL, isolated from European seabass, Dicentrarchus labrax, reared in fish farms.</title>
        <authorList>
            <person name="Stathopoulou P."/>
            <person name="Asimakis E."/>
            <person name="Tzokas K."/>
            <person name="Batargias C."/>
            <person name="Tsiamis G."/>
        </authorList>
    </citation>
    <scope>NUCLEOTIDE SEQUENCE [LARGE SCALE GENOMIC DNA]</scope>
    <source>
        <strain evidence="3 4">DL</strain>
    </source>
</reference>
<protein>
    <recommendedName>
        <fullName evidence="2">DUF222 domain-containing protein</fullName>
    </recommendedName>
</protein>
<keyword evidence="4" id="KW-1185">Reference proteome</keyword>
<comment type="caution">
    <text evidence="3">The sequence shown here is derived from an EMBL/GenBank/DDBJ whole genome shotgun (WGS) entry which is preliminary data.</text>
</comment>